<dbReference type="InterPro" id="IPR036047">
    <property type="entry name" value="F-box-like_dom_sf"/>
</dbReference>
<dbReference type="InParanoid" id="A0A0Q3HGV4"/>
<feature type="compositionally biased region" description="Acidic residues" evidence="1">
    <location>
        <begin position="363"/>
        <end position="381"/>
    </location>
</feature>
<feature type="region of interest" description="Disordered" evidence="1">
    <location>
        <begin position="56"/>
        <end position="78"/>
    </location>
</feature>
<feature type="region of interest" description="Disordered" evidence="1">
    <location>
        <begin position="357"/>
        <end position="381"/>
    </location>
</feature>
<dbReference type="PANTHER" id="PTHR34591">
    <property type="entry name" value="OS03G0653100 PROTEIN-RELATED"/>
    <property type="match status" value="1"/>
</dbReference>
<dbReference type="SUPFAM" id="SSF81383">
    <property type="entry name" value="F-box domain"/>
    <property type="match status" value="1"/>
</dbReference>
<reference evidence="3" key="2">
    <citation type="submission" date="2017-06" db="EMBL/GenBank/DDBJ databases">
        <title>WGS assembly of Brachypodium distachyon.</title>
        <authorList>
            <consortium name="The International Brachypodium Initiative"/>
            <person name="Lucas S."/>
            <person name="Harmon-Smith M."/>
            <person name="Lail K."/>
            <person name="Tice H."/>
            <person name="Grimwood J."/>
            <person name="Bruce D."/>
            <person name="Barry K."/>
            <person name="Shu S."/>
            <person name="Lindquist E."/>
            <person name="Wang M."/>
            <person name="Pitluck S."/>
            <person name="Vogel J.P."/>
            <person name="Garvin D.F."/>
            <person name="Mockler T.C."/>
            <person name="Schmutz J."/>
            <person name="Rokhsar D."/>
            <person name="Bevan M.W."/>
        </authorList>
    </citation>
    <scope>NUCLEOTIDE SEQUENCE</scope>
    <source>
        <strain evidence="3">Bd21</strain>
    </source>
</reference>
<feature type="domain" description="F-box" evidence="2">
    <location>
        <begin position="7"/>
        <end position="47"/>
    </location>
</feature>
<dbReference type="Gramene" id="KQK22119">
    <property type="protein sequence ID" value="KQK22119"/>
    <property type="gene ID" value="BRADI_1g65346v3"/>
</dbReference>
<gene>
    <name evidence="3" type="ORF">BRADI_1g65346v3</name>
</gene>
<sequence>MDPTEALPDDALANILCRLPPCDLAASRCVRKAWHALVDARRLFLPHLLCRTLCTDSSSTTSTTGTHASSLAPRRHGPSSTAISTFLPDYSSSLRPIVDHCNGLLLCHDWREFYVVNPAMRRWEELPREDRNGDAYLVFDPAVSLHYEVFFIPHLPDKPKKLDILQAQDTEENHCHDATEYRLPLKDKQEDPHDFMEWPPSLWTLHVFSSSTRQWQKRSFVRQGKAIGTVTNVRLDPLEPVRGPRWHYSVYCVARIIVRALSWLSLSDCKYQAIKMPTNIEASKSAQYIGKSENGVYLATVHEEYRLRVLTLVESSGQIDWVLKHNIDFEPWATVYLQEPKGFNKTWTLDDGDNHNSSHYYEDDNDDDGGGEEDREWNSDDDNVLNIKDGHEPFYSGIIFLGFHLYKEAVFFELSTFIGVAYHLKSSKVQYLGNLRPKNYYRSFTNGIYETFPYTPCMIGELLNQAPESRHRD</sequence>
<reference evidence="3 4" key="1">
    <citation type="journal article" date="2010" name="Nature">
        <title>Genome sequencing and analysis of the model grass Brachypodium distachyon.</title>
        <authorList>
            <consortium name="International Brachypodium Initiative"/>
        </authorList>
    </citation>
    <scope>NUCLEOTIDE SEQUENCE [LARGE SCALE GENOMIC DNA]</scope>
    <source>
        <strain evidence="3 4">Bd21</strain>
    </source>
</reference>
<protein>
    <recommendedName>
        <fullName evidence="2">F-box domain-containing protein</fullName>
    </recommendedName>
</protein>
<dbReference type="EMBL" id="CM000880">
    <property type="protein sequence ID" value="KQK22119.1"/>
    <property type="molecule type" value="Genomic_DNA"/>
</dbReference>
<dbReference type="PANTHER" id="PTHR34591:SF39">
    <property type="entry name" value="F-BOX DOMAIN-CONTAINING PROTEIN"/>
    <property type="match status" value="1"/>
</dbReference>
<evidence type="ECO:0000259" key="2">
    <source>
        <dbReference type="SMART" id="SM00256"/>
    </source>
</evidence>
<dbReference type="Proteomes" id="UP000008810">
    <property type="component" value="Chromosome 1"/>
</dbReference>
<evidence type="ECO:0000313" key="4">
    <source>
        <dbReference type="EnsemblPlants" id="KQK22119"/>
    </source>
</evidence>
<evidence type="ECO:0000313" key="3">
    <source>
        <dbReference type="EMBL" id="KQK22119.1"/>
    </source>
</evidence>
<dbReference type="InterPro" id="IPR001810">
    <property type="entry name" value="F-box_dom"/>
</dbReference>
<dbReference type="EnsemblPlants" id="KQK22119">
    <property type="protein sequence ID" value="KQK22119"/>
    <property type="gene ID" value="BRADI_1g65346v3"/>
</dbReference>
<feature type="compositionally biased region" description="Low complexity" evidence="1">
    <location>
        <begin position="56"/>
        <end position="70"/>
    </location>
</feature>
<evidence type="ECO:0000256" key="1">
    <source>
        <dbReference type="SAM" id="MobiDB-lite"/>
    </source>
</evidence>
<dbReference type="SMART" id="SM00256">
    <property type="entry name" value="FBOX"/>
    <property type="match status" value="1"/>
</dbReference>
<dbReference type="AlphaFoldDB" id="A0A0Q3HGV4"/>
<dbReference type="Gene3D" id="1.20.1280.50">
    <property type="match status" value="1"/>
</dbReference>
<reference evidence="4" key="3">
    <citation type="submission" date="2018-08" db="UniProtKB">
        <authorList>
            <consortium name="EnsemblPlants"/>
        </authorList>
    </citation>
    <scope>IDENTIFICATION</scope>
    <source>
        <strain evidence="4">cv. Bd21</strain>
    </source>
</reference>
<organism evidence="3">
    <name type="scientific">Brachypodium distachyon</name>
    <name type="common">Purple false brome</name>
    <name type="synonym">Trachynia distachya</name>
    <dbReference type="NCBI Taxonomy" id="15368"/>
    <lineage>
        <taxon>Eukaryota</taxon>
        <taxon>Viridiplantae</taxon>
        <taxon>Streptophyta</taxon>
        <taxon>Embryophyta</taxon>
        <taxon>Tracheophyta</taxon>
        <taxon>Spermatophyta</taxon>
        <taxon>Magnoliopsida</taxon>
        <taxon>Liliopsida</taxon>
        <taxon>Poales</taxon>
        <taxon>Poaceae</taxon>
        <taxon>BOP clade</taxon>
        <taxon>Pooideae</taxon>
        <taxon>Stipodae</taxon>
        <taxon>Brachypodieae</taxon>
        <taxon>Brachypodium</taxon>
    </lineage>
</organism>
<evidence type="ECO:0000313" key="5">
    <source>
        <dbReference type="Proteomes" id="UP000008810"/>
    </source>
</evidence>
<proteinExistence type="predicted"/>
<name>A0A0Q3HGV4_BRADI</name>
<keyword evidence="5" id="KW-1185">Reference proteome</keyword>
<dbReference type="Pfam" id="PF00646">
    <property type="entry name" value="F-box"/>
    <property type="match status" value="1"/>
</dbReference>
<dbReference type="OrthoDB" id="627403at2759"/>
<accession>A0A0Q3HGV4</accession>